<protein>
    <submittedName>
        <fullName evidence="1">Uncharacterized protein</fullName>
    </submittedName>
</protein>
<dbReference type="AlphaFoldDB" id="A0A7G9Z558"/>
<accession>A0A7G9Z558</accession>
<reference evidence="1" key="1">
    <citation type="submission" date="2020-06" db="EMBL/GenBank/DDBJ databases">
        <title>Unique genomic features of the anaerobic methanotrophic archaea.</title>
        <authorList>
            <person name="Chadwick G.L."/>
            <person name="Skennerton C.T."/>
            <person name="Laso-Perez R."/>
            <person name="Leu A.O."/>
            <person name="Speth D.R."/>
            <person name="Yu H."/>
            <person name="Morgan-Lang C."/>
            <person name="Hatzenpichler R."/>
            <person name="Goudeau D."/>
            <person name="Malmstrom R."/>
            <person name="Brazelton W.J."/>
            <person name="Woyke T."/>
            <person name="Hallam S.J."/>
            <person name="Tyson G.W."/>
            <person name="Wegener G."/>
            <person name="Boetius A."/>
            <person name="Orphan V."/>
        </authorList>
    </citation>
    <scope>NUCLEOTIDE SEQUENCE</scope>
</reference>
<dbReference type="EMBL" id="MT631613">
    <property type="protein sequence ID" value="QNO55392.1"/>
    <property type="molecule type" value="Genomic_DNA"/>
</dbReference>
<evidence type="ECO:0000313" key="1">
    <source>
        <dbReference type="EMBL" id="QNO55392.1"/>
    </source>
</evidence>
<sequence length="63" mass="7407">MAIGRTDNMDKITVIEKRLGIIVGARLRDRNRIENAISTQDRLRKKSKGWNGAKEIRKWRESR</sequence>
<gene>
    <name evidence="1" type="ORF">BNGNOALE_00018</name>
</gene>
<proteinExistence type="predicted"/>
<name>A0A7G9Z558_9EURY</name>
<organism evidence="1">
    <name type="scientific">Candidatus Methanophaga sp. ANME-1 ERB7</name>
    <dbReference type="NCBI Taxonomy" id="2759913"/>
    <lineage>
        <taxon>Archaea</taxon>
        <taxon>Methanobacteriati</taxon>
        <taxon>Methanobacteriota</taxon>
        <taxon>Stenosarchaea group</taxon>
        <taxon>Methanomicrobia</taxon>
        <taxon>Candidatus Methanophagales</taxon>
        <taxon>Candidatus Methanophagaceae</taxon>
        <taxon>Candidatus Methanophaga</taxon>
    </lineage>
</organism>